<keyword evidence="1" id="KW-0472">Membrane</keyword>
<evidence type="ECO:0000313" key="2">
    <source>
        <dbReference type="EMBL" id="UTO55593.1"/>
    </source>
</evidence>
<evidence type="ECO:0000313" key="5">
    <source>
        <dbReference type="Proteomes" id="UP001059985"/>
    </source>
</evidence>
<evidence type="ECO:0008006" key="6">
    <source>
        <dbReference type="Google" id="ProtNLM"/>
    </source>
</evidence>
<accession>A0A9Q9F456</accession>
<dbReference type="EMBL" id="CP089286">
    <property type="protein sequence ID" value="UTO55593.1"/>
    <property type="molecule type" value="Genomic_DNA"/>
</dbReference>
<evidence type="ECO:0000313" key="3">
    <source>
        <dbReference type="EMBL" id="UTO56514.1"/>
    </source>
</evidence>
<protein>
    <recommendedName>
        <fullName evidence="6">Transmembrane protein</fullName>
    </recommendedName>
</protein>
<feature type="transmembrane region" description="Helical" evidence="1">
    <location>
        <begin position="134"/>
        <end position="155"/>
    </location>
</feature>
<keyword evidence="1" id="KW-1133">Transmembrane helix</keyword>
<organism evidence="2 4">
    <name type="scientific">Neoehrlichia mikurensis</name>
    <dbReference type="NCBI Taxonomy" id="89586"/>
    <lineage>
        <taxon>Bacteria</taxon>
        <taxon>Pseudomonadati</taxon>
        <taxon>Pseudomonadota</taxon>
        <taxon>Alphaproteobacteria</taxon>
        <taxon>Rickettsiales</taxon>
        <taxon>Anaplasmataceae</taxon>
        <taxon>Candidatus Neoehrlichia</taxon>
    </lineage>
</organism>
<evidence type="ECO:0000313" key="4">
    <source>
        <dbReference type="Proteomes" id="UP001059822"/>
    </source>
</evidence>
<dbReference type="AlphaFoldDB" id="A0A9Q9F456"/>
<keyword evidence="1" id="KW-0812">Transmembrane</keyword>
<dbReference type="EMBL" id="CP089285">
    <property type="protein sequence ID" value="UTO56514.1"/>
    <property type="molecule type" value="Genomic_DNA"/>
</dbReference>
<feature type="transmembrane region" description="Helical" evidence="1">
    <location>
        <begin position="44"/>
        <end position="72"/>
    </location>
</feature>
<feature type="transmembrane region" description="Helical" evidence="1">
    <location>
        <begin position="6"/>
        <end position="32"/>
    </location>
</feature>
<dbReference type="RefSeq" id="WP_218193872.1">
    <property type="nucleotide sequence ID" value="NZ_CP054597.1"/>
</dbReference>
<feature type="transmembrane region" description="Helical" evidence="1">
    <location>
        <begin position="78"/>
        <end position="99"/>
    </location>
</feature>
<dbReference type="Proteomes" id="UP001059822">
    <property type="component" value="Chromosome"/>
</dbReference>
<keyword evidence="5" id="KW-1185">Reference proteome</keyword>
<sequence length="157" mass="17701">MKNVKSYYFLCTCMLLILPLIILCIAMGLYYYDKNKYHAICWEAACFSNILLSNIVFFGALLYVMFIIFPSLAFANQLLAITVFACTLSCALTLTSILCNYKDIKEDISEYLCYGNESDYAGSCLSRIMQEMNFSIPTLLFSVILSAVGKIIVAMNK</sequence>
<evidence type="ECO:0000256" key="1">
    <source>
        <dbReference type="SAM" id="Phobius"/>
    </source>
</evidence>
<dbReference type="Proteomes" id="UP001059985">
    <property type="component" value="Chromosome"/>
</dbReference>
<reference evidence="2" key="1">
    <citation type="journal article" date="2022" name="Microorganisms">
        <title>Assembly and Comparison of Ca. Neoehrlichia mikurensis Genomes.</title>
        <authorList>
            <person name="Azagi T."/>
            <person name="Dirks R.P."/>
            <person name="Yebra-Pimentel E.S."/>
            <person name="Schaap P.J."/>
            <person name="Koehorst J.J."/>
            <person name="Esser H.J."/>
            <person name="Sprong H."/>
        </authorList>
    </citation>
    <scope>NUCLEOTIDE SEQUENCE</scope>
    <source>
        <strain evidence="3">18-2804</strain>
        <strain evidence="2">18-2837</strain>
    </source>
</reference>
<name>A0A9Q9F456_9RICK</name>
<gene>
    <name evidence="3" type="ORF">LUA81_00670</name>
    <name evidence="2" type="ORF">LUA82_00670</name>
</gene>
<proteinExistence type="predicted"/>